<reference evidence="1" key="1">
    <citation type="journal article" date="2021" name="PeerJ">
        <title>Extensive microbial diversity within the chicken gut microbiome revealed by metagenomics and culture.</title>
        <authorList>
            <person name="Gilroy R."/>
            <person name="Ravi A."/>
            <person name="Getino M."/>
            <person name="Pursley I."/>
            <person name="Horton D.L."/>
            <person name="Alikhan N.F."/>
            <person name="Baker D."/>
            <person name="Gharbi K."/>
            <person name="Hall N."/>
            <person name="Watson M."/>
            <person name="Adriaenssens E.M."/>
            <person name="Foster-Nyarko E."/>
            <person name="Jarju S."/>
            <person name="Secka A."/>
            <person name="Antonio M."/>
            <person name="Oren A."/>
            <person name="Chaudhuri R.R."/>
            <person name="La Ragione R."/>
            <person name="Hildebrand F."/>
            <person name="Pallen M.J."/>
        </authorList>
    </citation>
    <scope>NUCLEOTIDE SEQUENCE</scope>
    <source>
        <strain evidence="1">CHK33-5263</strain>
    </source>
</reference>
<dbReference type="AlphaFoldDB" id="A0A9D2DXY3"/>
<dbReference type="EMBL" id="DXBS01000120">
    <property type="protein sequence ID" value="HIZ25106.1"/>
    <property type="molecule type" value="Genomic_DNA"/>
</dbReference>
<proteinExistence type="predicted"/>
<comment type="caution">
    <text evidence="1">The sequence shown here is derived from an EMBL/GenBank/DDBJ whole genome shotgun (WGS) entry which is preliminary data.</text>
</comment>
<accession>A0A9D2DXY3</accession>
<sequence length="130" mass="14257">MSRYDDIISLPHHVSMTHPHMPVADRAAQFAPFAALTGYGDVIDETARLTDARAELSEDRLAELDLKLRALAAEKDAEATVVYFVEDGRKEGGSYQTYCGRIARVDSANRRILTADGCAIPFGSVMEIVL</sequence>
<reference evidence="1" key="2">
    <citation type="submission" date="2021-04" db="EMBL/GenBank/DDBJ databases">
        <authorList>
            <person name="Gilroy R."/>
        </authorList>
    </citation>
    <scope>NUCLEOTIDE SEQUENCE</scope>
    <source>
        <strain evidence="1">CHK33-5263</strain>
    </source>
</reference>
<evidence type="ECO:0000313" key="2">
    <source>
        <dbReference type="Proteomes" id="UP000824044"/>
    </source>
</evidence>
<gene>
    <name evidence="1" type="ORF">H9812_06525</name>
</gene>
<dbReference type="Proteomes" id="UP000824044">
    <property type="component" value="Unassembled WGS sequence"/>
</dbReference>
<evidence type="ECO:0000313" key="1">
    <source>
        <dbReference type="EMBL" id="HIZ25106.1"/>
    </source>
</evidence>
<organism evidence="1 2">
    <name type="scientific">Candidatus Gallimonas intestinigallinarum</name>
    <dbReference type="NCBI Taxonomy" id="2838604"/>
    <lineage>
        <taxon>Bacteria</taxon>
        <taxon>Bacillati</taxon>
        <taxon>Bacillota</taxon>
        <taxon>Clostridia</taxon>
        <taxon>Candidatus Gallimonas</taxon>
    </lineage>
</organism>
<name>A0A9D2DXY3_9FIRM</name>
<protein>
    <submittedName>
        <fullName evidence="1">YolD-like family protein</fullName>
    </submittedName>
</protein>